<name>A0A2W4ZI22_9BACT</name>
<proteinExistence type="predicted"/>
<dbReference type="AlphaFoldDB" id="A0A2W4ZI22"/>
<evidence type="ECO:0000313" key="1">
    <source>
        <dbReference type="EMBL" id="PZO79659.1"/>
    </source>
</evidence>
<organism evidence="1 2">
    <name type="scientific">Micavibrio aeruginosavorus</name>
    <dbReference type="NCBI Taxonomy" id="349221"/>
    <lineage>
        <taxon>Bacteria</taxon>
        <taxon>Pseudomonadati</taxon>
        <taxon>Bdellovibrionota</taxon>
        <taxon>Bdellovibrionia</taxon>
        <taxon>Bdellovibrionales</taxon>
        <taxon>Pseudobdellovibrionaceae</taxon>
        <taxon>Micavibrio</taxon>
    </lineage>
</organism>
<accession>A0A2W4ZI22</accession>
<comment type="caution">
    <text evidence="1">The sequence shown here is derived from an EMBL/GenBank/DDBJ whole genome shotgun (WGS) entry which is preliminary data.</text>
</comment>
<protein>
    <submittedName>
        <fullName evidence="1">Uncharacterized protein</fullName>
    </submittedName>
</protein>
<gene>
    <name evidence="1" type="ORF">DI626_11535</name>
</gene>
<sequence>MEPLMANESNGITGKLAEKFTSVKDADGFEKLAIVFRDANEKEHILTEDLMAKPGSAVEAIPADVRTKAGEMFKFAQSCRDTLKLTGGVPSGEVFVSSVNQLLRWTL</sequence>
<reference evidence="1 2" key="1">
    <citation type="submission" date="2017-08" db="EMBL/GenBank/DDBJ databases">
        <title>Infants hospitalized years apart are colonized by the same room-sourced microbial strains.</title>
        <authorList>
            <person name="Brooks B."/>
            <person name="Olm M.R."/>
            <person name="Firek B.A."/>
            <person name="Baker R."/>
            <person name="Thomas B.C."/>
            <person name="Morowitz M.J."/>
            <person name="Banfield J.F."/>
        </authorList>
    </citation>
    <scope>NUCLEOTIDE SEQUENCE [LARGE SCALE GENOMIC DNA]</scope>
    <source>
        <strain evidence="1">S2_018_000_R2_104</strain>
    </source>
</reference>
<dbReference type="Proteomes" id="UP000249557">
    <property type="component" value="Unassembled WGS sequence"/>
</dbReference>
<dbReference type="EMBL" id="QFNK01000352">
    <property type="protein sequence ID" value="PZO79659.1"/>
    <property type="molecule type" value="Genomic_DNA"/>
</dbReference>
<evidence type="ECO:0000313" key="2">
    <source>
        <dbReference type="Proteomes" id="UP000249557"/>
    </source>
</evidence>